<feature type="transmembrane region" description="Helical" evidence="8">
    <location>
        <begin position="280"/>
        <end position="301"/>
    </location>
</feature>
<sequence length="426" mass="48044">MLYIIYLVYFIGNSLYMSHNISIKSIIAILLGAFIECYDFLLYGNFSHIFSKIFFSHINETLSLILSFIIFAIAFFVRPFGSLLFGYIGDKYGRRVSLFMSVSLLMISMGGIAFLPLFDSIGILSPILLVLLRTLQGLSFGGEAGAIVLMAESVKEDQVILISFAHFVIAILGGAAGSFIFQLCYSFISETEFYVWGWRVPFIIGLFMSTLLPVLRNSIEESYQYLRYKSHNKKISKVPILDIILHHKKFCVIIFSVVGISNMLFYMFFVFLNIQQQVNITTYSFLILVMLISGFLSLFMYKRYRSEDVIIVFQVLFVFCISCVVSFFGCYSLVTYFVLAIALGIYATPALSMVILLFPVNIRQTGFSLCYSIAIAVFGGTTPAICLWLVKVTGVSISPILYFDVCALLSLYGLFALKKYNMVGKV</sequence>
<reference evidence="10 11" key="1">
    <citation type="journal article" date="2006" name="J. Bacteriol.">
        <title>Comparative genomic analysis of three strains of Ehrlichia ruminantium reveals an active process of genome size plasticity.</title>
        <authorList>
            <person name="Frutos R."/>
            <person name="Viari A."/>
            <person name="Ferraz C."/>
            <person name="Morgat A."/>
            <person name="Eychenie S."/>
            <person name="Kandassami Y."/>
            <person name="Chantal I."/>
            <person name="Bensaid A."/>
            <person name="Coissac E."/>
            <person name="Vachiery N."/>
            <person name="Demaille J."/>
            <person name="Martinez D."/>
        </authorList>
    </citation>
    <scope>NUCLEOTIDE SEQUENCE [LARGE SCALE GENOMIC DNA]</scope>
    <source>
        <strain evidence="10 11">Welgevonden</strain>
    </source>
</reference>
<feature type="transmembrane region" description="Helical" evidence="8">
    <location>
        <begin position="369"/>
        <end position="390"/>
    </location>
</feature>
<protein>
    <submittedName>
        <fullName evidence="10">Proline/betaine transporter</fullName>
    </submittedName>
</protein>
<feature type="transmembrane region" description="Helical" evidence="8">
    <location>
        <begin position="161"/>
        <end position="188"/>
    </location>
</feature>
<keyword evidence="3" id="KW-1003">Cell membrane</keyword>
<evidence type="ECO:0000256" key="7">
    <source>
        <dbReference type="ARBA" id="ARBA00023136"/>
    </source>
</evidence>
<keyword evidence="5" id="KW-0769">Symport</keyword>
<gene>
    <name evidence="10" type="primary">proP</name>
    <name evidence="10" type="ordered locus">ERWE_CDS_02790</name>
</gene>
<dbReference type="InterPro" id="IPR020846">
    <property type="entry name" value="MFS_dom"/>
</dbReference>
<feature type="transmembrane region" description="Helical" evidence="8">
    <location>
        <begin position="21"/>
        <end position="44"/>
    </location>
</feature>
<dbReference type="PANTHER" id="PTHR43528:SF1">
    <property type="entry name" value="ALPHA-KETOGLUTARATE PERMEASE"/>
    <property type="match status" value="1"/>
</dbReference>
<dbReference type="InterPro" id="IPR036259">
    <property type="entry name" value="MFS_trans_sf"/>
</dbReference>
<dbReference type="InterPro" id="IPR051084">
    <property type="entry name" value="H+-coupled_symporters"/>
</dbReference>
<evidence type="ECO:0000313" key="10">
    <source>
        <dbReference type="EMBL" id="CAI26773.1"/>
    </source>
</evidence>
<dbReference type="Proteomes" id="UP000001021">
    <property type="component" value="Chromosome"/>
</dbReference>
<dbReference type="KEGG" id="erw:ERWE_CDS_02790"/>
<dbReference type="AlphaFoldDB" id="A0A0H3M5M3"/>
<feature type="transmembrane region" description="Helical" evidence="8">
    <location>
        <begin position="96"/>
        <end position="117"/>
    </location>
</feature>
<keyword evidence="6 8" id="KW-1133">Transmembrane helix</keyword>
<dbReference type="KEGG" id="eru:Erum2740"/>
<evidence type="ECO:0000259" key="9">
    <source>
        <dbReference type="PROSITE" id="PS50850"/>
    </source>
</evidence>
<dbReference type="GO" id="GO:0015293">
    <property type="term" value="F:symporter activity"/>
    <property type="evidence" value="ECO:0007669"/>
    <property type="project" value="UniProtKB-KW"/>
</dbReference>
<evidence type="ECO:0000256" key="8">
    <source>
        <dbReference type="SAM" id="Phobius"/>
    </source>
</evidence>
<feature type="domain" description="Major facilitator superfamily (MFS) profile" evidence="9">
    <location>
        <begin position="25"/>
        <end position="422"/>
    </location>
</feature>
<evidence type="ECO:0000256" key="6">
    <source>
        <dbReference type="ARBA" id="ARBA00022989"/>
    </source>
</evidence>
<evidence type="ECO:0000256" key="4">
    <source>
        <dbReference type="ARBA" id="ARBA00022692"/>
    </source>
</evidence>
<keyword evidence="2" id="KW-0813">Transport</keyword>
<keyword evidence="7 8" id="KW-0472">Membrane</keyword>
<dbReference type="Gene3D" id="1.20.1250.20">
    <property type="entry name" value="MFS general substrate transporter like domains"/>
    <property type="match status" value="1"/>
</dbReference>
<dbReference type="eggNOG" id="COG0477">
    <property type="taxonomic scope" value="Bacteria"/>
</dbReference>
<proteinExistence type="predicted"/>
<accession>A0A0H3M5M3</accession>
<feature type="transmembrane region" description="Helical" evidence="8">
    <location>
        <begin position="396"/>
        <end position="417"/>
    </location>
</feature>
<feature type="transmembrane region" description="Helical" evidence="8">
    <location>
        <begin position="250"/>
        <end position="274"/>
    </location>
</feature>
<organism evidence="10 11">
    <name type="scientific">Ehrlichia ruminantium (strain Welgevonden)</name>
    <dbReference type="NCBI Taxonomy" id="254945"/>
    <lineage>
        <taxon>Bacteria</taxon>
        <taxon>Pseudomonadati</taxon>
        <taxon>Pseudomonadota</taxon>
        <taxon>Alphaproteobacteria</taxon>
        <taxon>Rickettsiales</taxon>
        <taxon>Anaplasmataceae</taxon>
        <taxon>Ehrlichia</taxon>
    </lineage>
</organism>
<evidence type="ECO:0000256" key="2">
    <source>
        <dbReference type="ARBA" id="ARBA00022448"/>
    </source>
</evidence>
<feature type="transmembrane region" description="Helical" evidence="8">
    <location>
        <begin position="308"/>
        <end position="328"/>
    </location>
</feature>
<evidence type="ECO:0000313" key="11">
    <source>
        <dbReference type="Proteomes" id="UP000001021"/>
    </source>
</evidence>
<dbReference type="HOGENOM" id="CLU_001265_39_0_5"/>
<dbReference type="InterPro" id="IPR005828">
    <property type="entry name" value="MFS_sugar_transport-like"/>
</dbReference>
<dbReference type="GO" id="GO:0005886">
    <property type="term" value="C:plasma membrane"/>
    <property type="evidence" value="ECO:0007669"/>
    <property type="project" value="UniProtKB-SubCell"/>
</dbReference>
<dbReference type="PANTHER" id="PTHR43528">
    <property type="entry name" value="ALPHA-KETOGLUTARATE PERMEASE"/>
    <property type="match status" value="1"/>
</dbReference>
<feature type="transmembrane region" description="Helical" evidence="8">
    <location>
        <begin position="123"/>
        <end position="149"/>
    </location>
</feature>
<feature type="transmembrane region" description="Helical" evidence="8">
    <location>
        <begin position="64"/>
        <end position="89"/>
    </location>
</feature>
<feature type="transmembrane region" description="Helical" evidence="8">
    <location>
        <begin position="334"/>
        <end position="357"/>
    </location>
</feature>
<comment type="subcellular location">
    <subcellularLocation>
        <location evidence="1">Cell membrane</location>
        <topology evidence="1">Multi-pass membrane protein</topology>
    </subcellularLocation>
</comment>
<keyword evidence="11" id="KW-1185">Reference proteome</keyword>
<dbReference type="SUPFAM" id="SSF103473">
    <property type="entry name" value="MFS general substrate transporter"/>
    <property type="match status" value="1"/>
</dbReference>
<evidence type="ECO:0000256" key="3">
    <source>
        <dbReference type="ARBA" id="ARBA00022475"/>
    </source>
</evidence>
<dbReference type="PROSITE" id="PS50850">
    <property type="entry name" value="MFS"/>
    <property type="match status" value="1"/>
</dbReference>
<keyword evidence="4 8" id="KW-0812">Transmembrane</keyword>
<evidence type="ECO:0000256" key="5">
    <source>
        <dbReference type="ARBA" id="ARBA00022847"/>
    </source>
</evidence>
<feature type="transmembrane region" description="Helical" evidence="8">
    <location>
        <begin position="194"/>
        <end position="215"/>
    </location>
</feature>
<evidence type="ECO:0000256" key="1">
    <source>
        <dbReference type="ARBA" id="ARBA00004651"/>
    </source>
</evidence>
<name>A0A0H3M5M3_EHRRW</name>
<dbReference type="Pfam" id="PF00083">
    <property type="entry name" value="Sugar_tr"/>
    <property type="match status" value="1"/>
</dbReference>
<dbReference type="EMBL" id="CR925678">
    <property type="protein sequence ID" value="CAI26773.1"/>
    <property type="molecule type" value="Genomic_DNA"/>
</dbReference>